<reference evidence="2" key="1">
    <citation type="journal article" date="2008" name="Nat. Genet.">
        <title>The Pristionchus pacificus genome provides a unique perspective on nematode lifestyle and parasitism.</title>
        <authorList>
            <person name="Dieterich C."/>
            <person name="Clifton S.W."/>
            <person name="Schuster L.N."/>
            <person name="Chinwalla A."/>
            <person name="Delehaunty K."/>
            <person name="Dinkelacker I."/>
            <person name="Fulton L."/>
            <person name="Fulton R."/>
            <person name="Godfrey J."/>
            <person name="Minx P."/>
            <person name="Mitreva M."/>
            <person name="Roeseler W."/>
            <person name="Tian H."/>
            <person name="Witte H."/>
            <person name="Yang S.P."/>
            <person name="Wilson R.K."/>
            <person name="Sommer R.J."/>
        </authorList>
    </citation>
    <scope>NUCLEOTIDE SEQUENCE [LARGE SCALE GENOMIC DNA]</scope>
    <source>
        <strain evidence="2">PS312</strain>
    </source>
</reference>
<keyword evidence="2" id="KW-1185">Reference proteome</keyword>
<protein>
    <submittedName>
        <fullName evidence="1">Uncharacterized protein</fullName>
    </submittedName>
</protein>
<accession>A0A8R1U860</accession>
<organism evidence="1 2">
    <name type="scientific">Pristionchus pacificus</name>
    <name type="common">Parasitic nematode worm</name>
    <dbReference type="NCBI Taxonomy" id="54126"/>
    <lineage>
        <taxon>Eukaryota</taxon>
        <taxon>Metazoa</taxon>
        <taxon>Ecdysozoa</taxon>
        <taxon>Nematoda</taxon>
        <taxon>Chromadorea</taxon>
        <taxon>Rhabditida</taxon>
        <taxon>Rhabditina</taxon>
        <taxon>Diplogasteromorpha</taxon>
        <taxon>Diplogasteroidea</taxon>
        <taxon>Neodiplogasteridae</taxon>
        <taxon>Pristionchus</taxon>
    </lineage>
</organism>
<reference evidence="1" key="2">
    <citation type="submission" date="2022-06" db="UniProtKB">
        <authorList>
            <consortium name="EnsemblMetazoa"/>
        </authorList>
    </citation>
    <scope>IDENTIFICATION</scope>
    <source>
        <strain evidence="1">PS312</strain>
    </source>
</reference>
<evidence type="ECO:0000313" key="2">
    <source>
        <dbReference type="Proteomes" id="UP000005239"/>
    </source>
</evidence>
<accession>A0A454XM71</accession>
<sequence length="143" mass="16584">MLRLAVLSVLFCAVTCQHYGYPPSWGSGSSWRDVSYLRGEEEVAWRAARETINDSFYGGSRYFMIPIQVLRAHKKDQVIEMEALFGESDCKMRGVPVRQIDFRNCAVRQGAERAIFRLIADDSRRWSGIEVWKIRDVYSYEGF</sequence>
<evidence type="ECO:0000313" key="1">
    <source>
        <dbReference type="EnsemblMetazoa" id="PPA11113.1"/>
    </source>
</evidence>
<dbReference type="EnsemblMetazoa" id="PPA11113.1">
    <property type="protein sequence ID" value="PPA11113.1"/>
    <property type="gene ID" value="WBGene00100667"/>
</dbReference>
<proteinExistence type="predicted"/>
<name>A0A454XM71_PRIPA</name>
<gene>
    <name evidence="1" type="primary">WBGene00100667</name>
</gene>
<dbReference type="Proteomes" id="UP000005239">
    <property type="component" value="Unassembled WGS sequence"/>
</dbReference>
<dbReference type="AlphaFoldDB" id="A0A454XM71"/>